<comment type="subcellular location">
    <subcellularLocation>
        <location evidence="1">Nucleus</location>
    </subcellularLocation>
</comment>
<dbReference type="PANTHER" id="PTHR12920">
    <property type="entry name" value="RYBP AND YAF2-RELATED"/>
    <property type="match status" value="1"/>
</dbReference>
<evidence type="ECO:0000256" key="3">
    <source>
        <dbReference type="ARBA" id="ARBA00022771"/>
    </source>
</evidence>
<keyword evidence="2" id="KW-0479">Metal-binding</keyword>
<dbReference type="GO" id="GO:0045893">
    <property type="term" value="P:positive regulation of DNA-templated transcription"/>
    <property type="evidence" value="ECO:0007669"/>
    <property type="project" value="InterPro"/>
</dbReference>
<feature type="region of interest" description="Disordered" evidence="9">
    <location>
        <begin position="116"/>
        <end position="194"/>
    </location>
</feature>
<dbReference type="GO" id="GO:0008270">
    <property type="term" value="F:zinc ion binding"/>
    <property type="evidence" value="ECO:0007669"/>
    <property type="project" value="UniProtKB-KW"/>
</dbReference>
<dbReference type="SUPFAM" id="SSF90209">
    <property type="entry name" value="Ran binding protein zinc finger-like"/>
    <property type="match status" value="1"/>
</dbReference>
<dbReference type="GO" id="GO:0003712">
    <property type="term" value="F:transcription coregulator activity"/>
    <property type="evidence" value="ECO:0007669"/>
    <property type="project" value="TreeGrafter"/>
</dbReference>
<feature type="compositionally biased region" description="Gly residues" evidence="9">
    <location>
        <begin position="116"/>
        <end position="130"/>
    </location>
</feature>
<dbReference type="PANTHER" id="PTHR12920:SF4">
    <property type="entry name" value="GEO03726P1"/>
    <property type="match status" value="1"/>
</dbReference>
<feature type="compositionally biased region" description="Low complexity" evidence="9">
    <location>
        <begin position="52"/>
        <end position="65"/>
    </location>
</feature>
<evidence type="ECO:0000313" key="11">
    <source>
        <dbReference type="EMBL" id="PAA54811.1"/>
    </source>
</evidence>
<dbReference type="Gene3D" id="4.10.1060.10">
    <property type="entry name" value="Zinc finger, RanBP2-type"/>
    <property type="match status" value="1"/>
</dbReference>
<dbReference type="InterPro" id="IPR001876">
    <property type="entry name" value="Znf_RanBP2"/>
</dbReference>
<evidence type="ECO:0000313" key="12">
    <source>
        <dbReference type="Proteomes" id="UP000215902"/>
    </source>
</evidence>
<name>A0A267DZT9_9PLAT</name>
<proteinExistence type="predicted"/>
<dbReference type="GO" id="GO:0003677">
    <property type="term" value="F:DNA binding"/>
    <property type="evidence" value="ECO:0007669"/>
    <property type="project" value="TreeGrafter"/>
</dbReference>
<dbReference type="GO" id="GO:0005634">
    <property type="term" value="C:nucleus"/>
    <property type="evidence" value="ECO:0007669"/>
    <property type="project" value="UniProtKB-SubCell"/>
</dbReference>
<dbReference type="PROSITE" id="PS01358">
    <property type="entry name" value="ZF_RANBP2_1"/>
    <property type="match status" value="1"/>
</dbReference>
<evidence type="ECO:0000256" key="1">
    <source>
        <dbReference type="ARBA" id="ARBA00004123"/>
    </source>
</evidence>
<keyword evidence="6" id="KW-0804">Transcription</keyword>
<dbReference type="InterPro" id="IPR033774">
    <property type="entry name" value="YAF2_RYBP"/>
</dbReference>
<comment type="caution">
    <text evidence="11">The sequence shown here is derived from an EMBL/GenBank/DDBJ whole genome shotgun (WGS) entry which is preliminary data.</text>
</comment>
<dbReference type="SMART" id="SM00547">
    <property type="entry name" value="ZnF_RBZ"/>
    <property type="match status" value="1"/>
</dbReference>
<dbReference type="Pfam" id="PF17219">
    <property type="entry name" value="YAF2_RYBP"/>
    <property type="match status" value="1"/>
</dbReference>
<organism evidence="11 12">
    <name type="scientific">Macrostomum lignano</name>
    <dbReference type="NCBI Taxonomy" id="282301"/>
    <lineage>
        <taxon>Eukaryota</taxon>
        <taxon>Metazoa</taxon>
        <taxon>Spiralia</taxon>
        <taxon>Lophotrochozoa</taxon>
        <taxon>Platyhelminthes</taxon>
        <taxon>Rhabditophora</taxon>
        <taxon>Macrostomorpha</taxon>
        <taxon>Macrostomida</taxon>
        <taxon>Macrostomidae</taxon>
        <taxon>Macrostomum</taxon>
    </lineage>
</organism>
<evidence type="ECO:0000256" key="6">
    <source>
        <dbReference type="ARBA" id="ARBA00023163"/>
    </source>
</evidence>
<evidence type="ECO:0000256" key="5">
    <source>
        <dbReference type="ARBA" id="ARBA00023015"/>
    </source>
</evidence>
<keyword evidence="3 8" id="KW-0863">Zinc-finger</keyword>
<feature type="compositionally biased region" description="Basic residues" evidence="9">
    <location>
        <begin position="178"/>
        <end position="188"/>
    </location>
</feature>
<accession>A0A267DZT9</accession>
<feature type="domain" description="RanBP2-type" evidence="10">
    <location>
        <begin position="62"/>
        <end position="91"/>
    </location>
</feature>
<feature type="compositionally biased region" description="Low complexity" evidence="9">
    <location>
        <begin position="280"/>
        <end position="292"/>
    </location>
</feature>
<reference evidence="11 12" key="1">
    <citation type="submission" date="2017-06" db="EMBL/GenBank/DDBJ databases">
        <title>A platform for efficient transgenesis in Macrostomum lignano, a flatworm model organism for stem cell research.</title>
        <authorList>
            <person name="Berezikov E."/>
        </authorList>
    </citation>
    <scope>NUCLEOTIDE SEQUENCE [LARGE SCALE GENOMIC DNA]</scope>
    <source>
        <strain evidence="11">DV1</strain>
        <tissue evidence="11">Whole organism</tissue>
    </source>
</reference>
<sequence length="317" mass="32607">MSSAGTRTGSKRKSSSMAASDAGDDSASNASSTNTANVPSQHHKLRHHHHGQQSSGSVGNQQQSNWDCSVCTYSNPAESFKCMICDTRKGTSTRKPRLNPQVVEMQEMIQSAILRGGGSAGAGAPGGAGDHGGDAESDQSGSRSLPRLSSGGAKHPTSGGGGGAFRKGSGAISLGSARNHHHHQKLPRLRNVDRSTARHIPVTANGVTVIITDFKPKTSVASAVAKSKRSVAMESSSNAAATGDHADDSSTSISSPPMPNSLLTSTNLPPPSLTNEDVHSASGAPAPAVSSGMLDEETDSIDRRSESPPQISPQKFD</sequence>
<evidence type="ECO:0000256" key="2">
    <source>
        <dbReference type="ARBA" id="ARBA00022723"/>
    </source>
</evidence>
<dbReference type="AlphaFoldDB" id="A0A267DZT9"/>
<keyword evidence="7" id="KW-0539">Nucleus</keyword>
<feature type="compositionally biased region" description="Polar residues" evidence="9">
    <location>
        <begin position="307"/>
        <end position="317"/>
    </location>
</feature>
<dbReference type="Proteomes" id="UP000215902">
    <property type="component" value="Unassembled WGS sequence"/>
</dbReference>
<protein>
    <recommendedName>
        <fullName evidence="10">RanBP2-type domain-containing protein</fullName>
    </recommendedName>
</protein>
<dbReference type="EMBL" id="NIVC01002857">
    <property type="protein sequence ID" value="PAA54811.1"/>
    <property type="molecule type" value="Genomic_DNA"/>
</dbReference>
<keyword evidence="4" id="KW-0862">Zinc</keyword>
<dbReference type="OrthoDB" id="10063208at2759"/>
<feature type="compositionally biased region" description="Low complexity" evidence="9">
    <location>
        <begin position="140"/>
        <end position="152"/>
    </location>
</feature>
<evidence type="ECO:0000256" key="8">
    <source>
        <dbReference type="PROSITE-ProRule" id="PRU00322"/>
    </source>
</evidence>
<dbReference type="Pfam" id="PF00641">
    <property type="entry name" value="Zn_ribbon_RanBP"/>
    <property type="match status" value="1"/>
</dbReference>
<feature type="region of interest" description="Disordered" evidence="9">
    <location>
        <begin position="224"/>
        <end position="317"/>
    </location>
</feature>
<evidence type="ECO:0000259" key="10">
    <source>
        <dbReference type="PROSITE" id="PS50199"/>
    </source>
</evidence>
<feature type="compositionally biased region" description="Basic residues" evidence="9">
    <location>
        <begin position="41"/>
        <end position="51"/>
    </location>
</feature>
<evidence type="ECO:0000256" key="4">
    <source>
        <dbReference type="ARBA" id="ARBA00022833"/>
    </source>
</evidence>
<dbReference type="STRING" id="282301.A0A267DZT9"/>
<feature type="compositionally biased region" description="Low complexity" evidence="9">
    <location>
        <begin position="15"/>
        <end position="37"/>
    </location>
</feature>
<evidence type="ECO:0000256" key="7">
    <source>
        <dbReference type="ARBA" id="ARBA00023242"/>
    </source>
</evidence>
<dbReference type="PROSITE" id="PS50199">
    <property type="entry name" value="ZF_RANBP2_2"/>
    <property type="match status" value="1"/>
</dbReference>
<dbReference type="InterPro" id="IPR039958">
    <property type="entry name" value="RYBP/YAF2"/>
</dbReference>
<keyword evidence="5" id="KW-0805">Transcription regulation</keyword>
<keyword evidence="12" id="KW-1185">Reference proteome</keyword>
<dbReference type="InterPro" id="IPR036443">
    <property type="entry name" value="Znf_RanBP2_sf"/>
</dbReference>
<gene>
    <name evidence="11" type="ORF">BOX15_Mlig014229g2</name>
</gene>
<feature type="region of interest" description="Disordered" evidence="9">
    <location>
        <begin position="1"/>
        <end position="66"/>
    </location>
</feature>
<evidence type="ECO:0000256" key="9">
    <source>
        <dbReference type="SAM" id="MobiDB-lite"/>
    </source>
</evidence>